<dbReference type="OrthoDB" id="1645191at2"/>
<evidence type="ECO:0000313" key="2">
    <source>
        <dbReference type="EMBL" id="OJG10591.1"/>
    </source>
</evidence>
<dbReference type="AlphaFoldDB" id="A0A1L8QSU5"/>
<keyword evidence="3" id="KW-1185">Reference proteome</keyword>
<reference evidence="2 3" key="1">
    <citation type="submission" date="2014-12" db="EMBL/GenBank/DDBJ databases">
        <title>Draft genome sequences of 29 type strains of Enterococci.</title>
        <authorList>
            <person name="Zhong Z."/>
            <person name="Sun Z."/>
            <person name="Liu W."/>
            <person name="Zhang W."/>
            <person name="Zhang H."/>
        </authorList>
    </citation>
    <scope>NUCLEOTIDE SEQUENCE [LARGE SCALE GENOMIC DNA]</scope>
    <source>
        <strain evidence="2 3">DSM 17690</strain>
    </source>
</reference>
<evidence type="ECO:0008006" key="4">
    <source>
        <dbReference type="Google" id="ProtNLM"/>
    </source>
</evidence>
<organism evidence="2 3">
    <name type="scientific">Enterococcus aquimarinus</name>
    <dbReference type="NCBI Taxonomy" id="328396"/>
    <lineage>
        <taxon>Bacteria</taxon>
        <taxon>Bacillati</taxon>
        <taxon>Bacillota</taxon>
        <taxon>Bacilli</taxon>
        <taxon>Lactobacillales</taxon>
        <taxon>Enterococcaceae</taxon>
        <taxon>Enterococcus</taxon>
    </lineage>
</organism>
<evidence type="ECO:0000313" key="3">
    <source>
        <dbReference type="Proteomes" id="UP000182149"/>
    </source>
</evidence>
<dbReference type="EMBL" id="JXKD01000007">
    <property type="protein sequence ID" value="OJG10591.1"/>
    <property type="molecule type" value="Genomic_DNA"/>
</dbReference>
<feature type="region of interest" description="Disordered" evidence="1">
    <location>
        <begin position="143"/>
        <end position="195"/>
    </location>
</feature>
<dbReference type="RefSeq" id="WP_071874807.1">
    <property type="nucleotide sequence ID" value="NZ_JBHSHF010000023.1"/>
</dbReference>
<comment type="caution">
    <text evidence="2">The sequence shown here is derived from an EMBL/GenBank/DDBJ whole genome shotgun (WGS) entry which is preliminary data.</text>
</comment>
<sequence>MNNENEFLGWDTGFIAEESTFALLPAGEYQFTVTGMERKIYDGQSDKIPNGAPYAELSIEVSGAEGKTTVKERLYMMKKFQWKLTEFFSAIGQTPVIGQPFNPNWSLVIGSQGRVKLEINSYMSKGEERQNNRIKEFLKGSANQGVVNNTPPVQPQQNFNQAPAQPQQPSFNQQQGFNQAPQQTQNPGGFQAGAF</sequence>
<gene>
    <name evidence="2" type="ORF">RU93_GL002107</name>
</gene>
<dbReference type="Proteomes" id="UP000182149">
    <property type="component" value="Unassembled WGS sequence"/>
</dbReference>
<dbReference type="STRING" id="328396.RU93_GL002107"/>
<protein>
    <recommendedName>
        <fullName evidence="4">Phage protein</fullName>
    </recommendedName>
</protein>
<evidence type="ECO:0000256" key="1">
    <source>
        <dbReference type="SAM" id="MobiDB-lite"/>
    </source>
</evidence>
<accession>A0A1L8QSU5</accession>
<name>A0A1L8QSU5_9ENTE</name>
<feature type="compositionally biased region" description="Low complexity" evidence="1">
    <location>
        <begin position="143"/>
        <end position="186"/>
    </location>
</feature>
<proteinExistence type="predicted"/>